<dbReference type="Pfam" id="PF23191">
    <property type="entry name" value="WHD_MCM3_C"/>
    <property type="match status" value="1"/>
</dbReference>
<evidence type="ECO:0000313" key="3">
    <source>
        <dbReference type="EMBL" id="KAF2652508.1"/>
    </source>
</evidence>
<feature type="compositionally biased region" description="Polar residues" evidence="1">
    <location>
        <begin position="76"/>
        <end position="95"/>
    </location>
</feature>
<feature type="compositionally biased region" description="Polar residues" evidence="1">
    <location>
        <begin position="205"/>
        <end position="216"/>
    </location>
</feature>
<feature type="region of interest" description="Disordered" evidence="1">
    <location>
        <begin position="199"/>
        <end position="299"/>
    </location>
</feature>
<name>A0A6A6T107_9PLEO</name>
<sequence>MGYCDLTSEDEVPFPQLSQPADFHRRTPMLGSEEDSSNVNFINGSRSCEVLDLTQDGSDRISVGASRSTYAARNHNNFRNSQPHRLSEGRNTVNLTKPDDSPIRLASADTGPYHGSLSGVRPCCSASAKSPSNRLTRQTNGTPPTLDIDQSFSPQFADSPGGFKLYTSRSHALSPLTHPNLRRGNEQNVQRHTHRNHANRVNAGSHLTSLNQSFTYNGDDRSTTRPCNRPLSTPKHSKHTLMSSVPTTHVGNCDRTYPHPYSDASQRSLQLTAESPRWQPGSPSTPGSPHIPTTPTTAPVKACQTTVETACREKGLKQPVIMSTVLHDKPVGFCKASTTRPGHQGQPPRSIEPAVSHVVMTDAETEESFGYEINDRISDRANSIHSHGEVIQRVASDAKDKRTQSPHELSRYREVPKASLGPDCRERKFWSGEELDSPVLQVATTSGRMPAHNSVTGIMFGEGSNKKNHEPHLCQQTRPIILLDPPVDLPTTSPAEAQIHRDRQTMLHETCRDIFELQQKLAPAEHGWHWGISYERYAFFKRIARELAMSKIWGRGDRAIPLHDLIAEVNKEVGSRGEAESFAPEEAMVALEALSLRTELKMHNGLVWLGWSNAQVQLGLSRTC</sequence>
<organism evidence="3 4">
    <name type="scientific">Lophiostoma macrostomum CBS 122681</name>
    <dbReference type="NCBI Taxonomy" id="1314788"/>
    <lineage>
        <taxon>Eukaryota</taxon>
        <taxon>Fungi</taxon>
        <taxon>Dikarya</taxon>
        <taxon>Ascomycota</taxon>
        <taxon>Pezizomycotina</taxon>
        <taxon>Dothideomycetes</taxon>
        <taxon>Pleosporomycetidae</taxon>
        <taxon>Pleosporales</taxon>
        <taxon>Lophiostomataceae</taxon>
        <taxon>Lophiostoma</taxon>
    </lineage>
</organism>
<evidence type="ECO:0000259" key="2">
    <source>
        <dbReference type="Pfam" id="PF23191"/>
    </source>
</evidence>
<dbReference type="Proteomes" id="UP000799324">
    <property type="component" value="Unassembled WGS sequence"/>
</dbReference>
<feature type="compositionally biased region" description="Polar residues" evidence="1">
    <location>
        <begin position="127"/>
        <end position="154"/>
    </location>
</feature>
<proteinExistence type="predicted"/>
<feature type="region of interest" description="Disordered" evidence="1">
    <location>
        <begin position="76"/>
        <end position="100"/>
    </location>
</feature>
<feature type="compositionally biased region" description="Polar residues" evidence="1">
    <location>
        <begin position="263"/>
        <end position="273"/>
    </location>
</feature>
<feature type="compositionally biased region" description="Polar residues" evidence="1">
    <location>
        <begin position="240"/>
        <end position="250"/>
    </location>
</feature>
<feature type="domain" description="MCM3-like winged helix" evidence="2">
    <location>
        <begin position="532"/>
        <end position="609"/>
    </location>
</feature>
<dbReference type="EMBL" id="MU004400">
    <property type="protein sequence ID" value="KAF2652508.1"/>
    <property type="molecule type" value="Genomic_DNA"/>
</dbReference>
<accession>A0A6A6T107</accession>
<reference evidence="3" key="1">
    <citation type="journal article" date="2020" name="Stud. Mycol.">
        <title>101 Dothideomycetes genomes: a test case for predicting lifestyles and emergence of pathogens.</title>
        <authorList>
            <person name="Haridas S."/>
            <person name="Albert R."/>
            <person name="Binder M."/>
            <person name="Bloem J."/>
            <person name="Labutti K."/>
            <person name="Salamov A."/>
            <person name="Andreopoulos B."/>
            <person name="Baker S."/>
            <person name="Barry K."/>
            <person name="Bills G."/>
            <person name="Bluhm B."/>
            <person name="Cannon C."/>
            <person name="Castanera R."/>
            <person name="Culley D."/>
            <person name="Daum C."/>
            <person name="Ezra D."/>
            <person name="Gonzalez J."/>
            <person name="Henrissat B."/>
            <person name="Kuo A."/>
            <person name="Liang C."/>
            <person name="Lipzen A."/>
            <person name="Lutzoni F."/>
            <person name="Magnuson J."/>
            <person name="Mondo S."/>
            <person name="Nolan M."/>
            <person name="Ohm R."/>
            <person name="Pangilinan J."/>
            <person name="Park H.-J."/>
            <person name="Ramirez L."/>
            <person name="Alfaro M."/>
            <person name="Sun H."/>
            <person name="Tritt A."/>
            <person name="Yoshinaga Y."/>
            <person name="Zwiers L.-H."/>
            <person name="Turgeon B."/>
            <person name="Goodwin S."/>
            <person name="Spatafora J."/>
            <person name="Crous P."/>
            <person name="Grigoriev I."/>
        </authorList>
    </citation>
    <scope>NUCLEOTIDE SEQUENCE</scope>
    <source>
        <strain evidence="3">CBS 122681</strain>
    </source>
</reference>
<keyword evidence="4" id="KW-1185">Reference proteome</keyword>
<dbReference type="InterPro" id="IPR056575">
    <property type="entry name" value="WH_MCM3_C"/>
</dbReference>
<evidence type="ECO:0000313" key="4">
    <source>
        <dbReference type="Proteomes" id="UP000799324"/>
    </source>
</evidence>
<protein>
    <recommendedName>
        <fullName evidence="2">MCM3-like winged helix domain-containing protein</fullName>
    </recommendedName>
</protein>
<evidence type="ECO:0000256" key="1">
    <source>
        <dbReference type="SAM" id="MobiDB-lite"/>
    </source>
</evidence>
<feature type="region of interest" description="Disordered" evidence="1">
    <location>
        <begin position="112"/>
        <end position="154"/>
    </location>
</feature>
<dbReference type="AlphaFoldDB" id="A0A6A6T107"/>
<feature type="compositionally biased region" description="Polar residues" evidence="1">
    <location>
        <begin position="281"/>
        <end position="299"/>
    </location>
</feature>
<feature type="region of interest" description="Disordered" evidence="1">
    <location>
        <begin position="1"/>
        <end position="37"/>
    </location>
</feature>
<gene>
    <name evidence="3" type="ORF">K491DRAFT_726601</name>
</gene>